<evidence type="ECO:0000256" key="2">
    <source>
        <dbReference type="ARBA" id="ARBA00011010"/>
    </source>
</evidence>
<evidence type="ECO:0000256" key="4">
    <source>
        <dbReference type="ARBA" id="ARBA00022701"/>
    </source>
</evidence>
<evidence type="ECO:0000313" key="12">
    <source>
        <dbReference type="Proteomes" id="UP000269793"/>
    </source>
</evidence>
<gene>
    <name evidence="11" type="primary">DCTN1</name>
    <name evidence="11" type="ORF">DNF11_0810</name>
</gene>
<evidence type="ECO:0000256" key="6">
    <source>
        <dbReference type="ARBA" id="ARBA00023054"/>
    </source>
</evidence>
<feature type="coiled-coil region" evidence="8">
    <location>
        <begin position="223"/>
        <end position="439"/>
    </location>
</feature>
<dbReference type="GO" id="GO:0005819">
    <property type="term" value="C:spindle"/>
    <property type="evidence" value="ECO:0007669"/>
    <property type="project" value="UniProtKB-SubCell"/>
</dbReference>
<organism evidence="11 12">
    <name type="scientific">Malassezia restricta (strain ATCC 96810 / NBRC 103918 / CBS 7877)</name>
    <name type="common">Seborrheic dermatitis infection agent</name>
    <dbReference type="NCBI Taxonomy" id="425264"/>
    <lineage>
        <taxon>Eukaryota</taxon>
        <taxon>Fungi</taxon>
        <taxon>Dikarya</taxon>
        <taxon>Basidiomycota</taxon>
        <taxon>Ustilaginomycotina</taxon>
        <taxon>Malasseziomycetes</taxon>
        <taxon>Malasseziales</taxon>
        <taxon>Malasseziaceae</taxon>
        <taxon>Malassezia</taxon>
    </lineage>
</organism>
<keyword evidence="3" id="KW-0963">Cytoplasm</keyword>
<dbReference type="InterPro" id="IPR036859">
    <property type="entry name" value="CAP-Gly_dom_sf"/>
</dbReference>
<proteinExistence type="inferred from homology"/>
<dbReference type="Proteomes" id="UP000269793">
    <property type="component" value="Chromosome II"/>
</dbReference>
<comment type="subcellular location">
    <subcellularLocation>
        <location evidence="1">Cytoplasm</location>
        <location evidence="1">Cytoskeleton</location>
    </subcellularLocation>
</comment>
<feature type="region of interest" description="Disordered" evidence="9">
    <location>
        <begin position="65"/>
        <end position="202"/>
    </location>
</feature>
<dbReference type="EMBL" id="CP033149">
    <property type="protein sequence ID" value="AYO41760.1"/>
    <property type="molecule type" value="Genomic_DNA"/>
</dbReference>
<dbReference type="SMART" id="SM01052">
    <property type="entry name" value="CAP_GLY"/>
    <property type="match status" value="1"/>
</dbReference>
<evidence type="ECO:0000256" key="3">
    <source>
        <dbReference type="ARBA" id="ARBA00022490"/>
    </source>
</evidence>
<accession>A0A3G2S1B7</accession>
<dbReference type="PANTHER" id="PTHR18916:SF85">
    <property type="entry name" value="TUBULIN-FOLDING COFACTOR B"/>
    <property type="match status" value="1"/>
</dbReference>
<evidence type="ECO:0000313" key="11">
    <source>
        <dbReference type="EMBL" id="AYO41760.1"/>
    </source>
</evidence>
<dbReference type="GO" id="GO:0051301">
    <property type="term" value="P:cell division"/>
    <property type="evidence" value="ECO:0007669"/>
    <property type="project" value="UniProtKB-KW"/>
</dbReference>
<dbReference type="PANTHER" id="PTHR18916">
    <property type="entry name" value="DYNACTIN 1-RELATED MICROTUBULE-BINDING"/>
    <property type="match status" value="1"/>
</dbReference>
<feature type="coiled-coil region" evidence="8">
    <location>
        <begin position="875"/>
        <end position="912"/>
    </location>
</feature>
<dbReference type="AlphaFoldDB" id="A0A3G2S1B7"/>
<dbReference type="OrthoDB" id="2130750at2759"/>
<dbReference type="Pfam" id="PF12455">
    <property type="entry name" value="Dynactin"/>
    <property type="match status" value="1"/>
</dbReference>
<dbReference type="PROSITE" id="PS50245">
    <property type="entry name" value="CAP_GLY_2"/>
    <property type="match status" value="1"/>
</dbReference>
<reference evidence="11 12" key="1">
    <citation type="submission" date="2018-10" db="EMBL/GenBank/DDBJ databases">
        <title>Complete genome sequence of Malassezia restricta CBS 7877.</title>
        <authorList>
            <person name="Morand S.C."/>
            <person name="Bertignac M."/>
            <person name="Iltis A."/>
            <person name="Kolder I."/>
            <person name="Pirovano W."/>
            <person name="Jourdain R."/>
            <person name="Clavaud C."/>
        </authorList>
    </citation>
    <scope>NUCLEOTIDE SEQUENCE [LARGE SCALE GENOMIC DNA]</scope>
    <source>
        <strain evidence="11 12">CBS 7877</strain>
    </source>
</reference>
<dbReference type="Pfam" id="PF01302">
    <property type="entry name" value="CAP_GLY"/>
    <property type="match status" value="1"/>
</dbReference>
<protein>
    <submittedName>
        <fullName evidence="11">Dynactin subunit 1</fullName>
    </submittedName>
</protein>
<feature type="domain" description="CAP-Gly" evidence="10">
    <location>
        <begin position="17"/>
        <end position="59"/>
    </location>
</feature>
<dbReference type="SUPFAM" id="SSF74924">
    <property type="entry name" value="Cap-Gly domain"/>
    <property type="match status" value="1"/>
</dbReference>
<dbReference type="InterPro" id="IPR000938">
    <property type="entry name" value="CAP-Gly_domain"/>
</dbReference>
<keyword evidence="6 8" id="KW-0175">Coiled coil</keyword>
<dbReference type="InterPro" id="IPR022157">
    <property type="entry name" value="Dynactin"/>
</dbReference>
<comment type="similarity">
    <text evidence="2">Belongs to the dynactin 150 kDa subunit family.</text>
</comment>
<name>A0A3G2S1B7_MALR7</name>
<keyword evidence="7" id="KW-0206">Cytoskeleton</keyword>
<keyword evidence="4" id="KW-0493">Microtubule</keyword>
<dbReference type="STRING" id="425264.A0A3G2S1B7"/>
<dbReference type="GO" id="GO:0030286">
    <property type="term" value="C:dynein complex"/>
    <property type="evidence" value="ECO:0007669"/>
    <property type="project" value="UniProtKB-KW"/>
</dbReference>
<evidence type="ECO:0000259" key="10">
    <source>
        <dbReference type="PROSITE" id="PS50245"/>
    </source>
</evidence>
<dbReference type="PROSITE" id="PS00845">
    <property type="entry name" value="CAP_GLY_1"/>
    <property type="match status" value="1"/>
</dbReference>
<evidence type="ECO:0000256" key="1">
    <source>
        <dbReference type="ARBA" id="ARBA00004245"/>
    </source>
</evidence>
<dbReference type="GO" id="GO:0005814">
    <property type="term" value="C:centriole"/>
    <property type="evidence" value="ECO:0007669"/>
    <property type="project" value="UniProtKB-SubCell"/>
</dbReference>
<keyword evidence="12" id="KW-1185">Reference proteome</keyword>
<evidence type="ECO:0000256" key="8">
    <source>
        <dbReference type="SAM" id="Coils"/>
    </source>
</evidence>
<feature type="compositionally biased region" description="Polar residues" evidence="9">
    <location>
        <begin position="151"/>
        <end position="164"/>
    </location>
</feature>
<dbReference type="Gene3D" id="2.30.30.190">
    <property type="entry name" value="CAP Gly-rich-like domain"/>
    <property type="match status" value="1"/>
</dbReference>
<dbReference type="GO" id="GO:0005874">
    <property type="term" value="C:microtubule"/>
    <property type="evidence" value="ECO:0007669"/>
    <property type="project" value="UniProtKB-KW"/>
</dbReference>
<evidence type="ECO:0000256" key="9">
    <source>
        <dbReference type="SAM" id="MobiDB-lite"/>
    </source>
</evidence>
<dbReference type="VEuPathDB" id="FungiDB:DNF11_0810"/>
<sequence length="1019" mass="112628">MRCSVTNMGCGEVLFVGQTSFAPGTWVGIHLDEPRGKNDGSVHGKRYFACEPQYGVFVRPTQVHPEDTKAVQTPTTRDKTATPRTAYRSAVGTPRASVPAAAAETPQSTRRAIGSGVPESSRTRLRMLQQRSPFLSPSEHAKKRVEGSGTGQNKTASPQPSWSTRQKRKIDTQPDSPLRSKNAPLSHAPTLASPSPPPHHDTAARLGELEAACAAHMERITLFEQESKKHAQLSQELEKAQERVRELEKERDGIQARFEELNESIEMATLDREMAEERSESLEKELILARGAYEELRLERDLQAESARAALPRDAAALYDENTQLKQALERLRDAAHEANTQQRRELASLRAELATKDDVVSEHTKALEQLARLELLVTELRAQAEVAQGAEDMLEALTERHSALEEYVEKLTADIRELEALQTLSEELEATHIETEAQLQRDLDLRDERIECMQREHAVTQAHLASHAATIEQFRALVSDLTQERDTLRAKCHAPPAPAPRAPAMEQVRKLPALAQDKLALAHAEQQRHLDILRAYVIPSFQDLDQGAVATFLLYERIAAQSELLRTAISQRYDVQDAWQTRVTDDTLVVRCRLRRASAHVGALAKHIAAVLCSSTPDIFVSRASDHIDMAHLSHQMQVHVDALEHDTLDDVACEALCREAVAQLEAVSQALPPCASLQDLASKEVGGALLAWYDIETLQACLSILQETKAESAVAEVCLTWSAVASRARVACRRLYRRLYALQQQQQTVDGAHVGTLPEVGQKASGLVPRVMAWAYAVLEQKDTSGLEPLTLLADETRLLADMADGVLAAASMEEHVVTWTRAAPWRARAQSLYAACRSTDDATTVAMTERIRSLEKALADRDDAAQAADIKIERLRRQLDKSHALAAELSDAKQQMDELRARLEERPAEPAAVSVAASVDIAQGEAPQRHRALQNAWAEHRRVLARTWLTQIASLAPLMTPHIQAADDAALGAITRRVMDVVATPRVVELGTCKPPAVQLASFRHDRRMAAKSLIP</sequence>
<evidence type="ECO:0000256" key="5">
    <source>
        <dbReference type="ARBA" id="ARBA00023017"/>
    </source>
</evidence>
<keyword evidence="5" id="KW-0243">Dynein</keyword>
<evidence type="ECO:0000256" key="7">
    <source>
        <dbReference type="ARBA" id="ARBA00023212"/>
    </source>
</evidence>